<gene>
    <name evidence="1" type="ORF">MTR67_040654</name>
</gene>
<dbReference type="CDD" id="cd09272">
    <property type="entry name" value="RNase_HI_RT_Ty1"/>
    <property type="match status" value="1"/>
</dbReference>
<proteinExistence type="predicted"/>
<reference evidence="1" key="1">
    <citation type="submission" date="2023-08" db="EMBL/GenBank/DDBJ databases">
        <title>A de novo genome assembly of Solanum verrucosum Schlechtendal, a Mexican diploid species geographically isolated from the other diploid A-genome species in potato relatives.</title>
        <authorList>
            <person name="Hosaka K."/>
        </authorList>
    </citation>
    <scope>NUCLEOTIDE SEQUENCE</scope>
    <source>
        <tissue evidence="1">Young leaves</tissue>
    </source>
</reference>
<sequence>MAMGTSELIWINQLLRELKFGKVSQMELVCDNQVSLHIASNLVFHERTKHTEAECHFVK</sequence>
<organism evidence="1 2">
    <name type="scientific">Solanum verrucosum</name>
    <dbReference type="NCBI Taxonomy" id="315347"/>
    <lineage>
        <taxon>Eukaryota</taxon>
        <taxon>Viridiplantae</taxon>
        <taxon>Streptophyta</taxon>
        <taxon>Embryophyta</taxon>
        <taxon>Tracheophyta</taxon>
        <taxon>Spermatophyta</taxon>
        <taxon>Magnoliopsida</taxon>
        <taxon>eudicotyledons</taxon>
        <taxon>Gunneridae</taxon>
        <taxon>Pentapetalae</taxon>
        <taxon>asterids</taxon>
        <taxon>lamiids</taxon>
        <taxon>Solanales</taxon>
        <taxon>Solanaceae</taxon>
        <taxon>Solanoideae</taxon>
        <taxon>Solaneae</taxon>
        <taxon>Solanum</taxon>
    </lineage>
</organism>
<dbReference type="PANTHER" id="PTHR11439:SF463">
    <property type="entry name" value="REVERSE TRANSCRIPTASE TY1_COPIA-TYPE DOMAIN-CONTAINING PROTEIN"/>
    <property type="match status" value="1"/>
</dbReference>
<dbReference type="Proteomes" id="UP001234989">
    <property type="component" value="Chromosome 9"/>
</dbReference>
<keyword evidence="2" id="KW-1185">Reference proteome</keyword>
<accession>A0AAF0ZSB6</accession>
<dbReference type="PANTHER" id="PTHR11439">
    <property type="entry name" value="GAG-POL-RELATED RETROTRANSPOSON"/>
    <property type="match status" value="1"/>
</dbReference>
<protein>
    <submittedName>
        <fullName evidence="1">Uncharacterized protein</fullName>
    </submittedName>
</protein>
<evidence type="ECO:0000313" key="1">
    <source>
        <dbReference type="EMBL" id="WMV47269.1"/>
    </source>
</evidence>
<dbReference type="AlphaFoldDB" id="A0AAF0ZSB6"/>
<evidence type="ECO:0000313" key="2">
    <source>
        <dbReference type="Proteomes" id="UP001234989"/>
    </source>
</evidence>
<name>A0AAF0ZSB6_SOLVR</name>
<dbReference type="EMBL" id="CP133620">
    <property type="protein sequence ID" value="WMV47269.1"/>
    <property type="molecule type" value="Genomic_DNA"/>
</dbReference>